<name>A0A9N9JX07_9GLOM</name>
<accession>A0A9N9JX07</accession>
<evidence type="ECO:0000313" key="2">
    <source>
        <dbReference type="Proteomes" id="UP000789405"/>
    </source>
</evidence>
<organism evidence="1 2">
    <name type="scientific">Dentiscutata erythropus</name>
    <dbReference type="NCBI Taxonomy" id="1348616"/>
    <lineage>
        <taxon>Eukaryota</taxon>
        <taxon>Fungi</taxon>
        <taxon>Fungi incertae sedis</taxon>
        <taxon>Mucoromycota</taxon>
        <taxon>Glomeromycotina</taxon>
        <taxon>Glomeromycetes</taxon>
        <taxon>Diversisporales</taxon>
        <taxon>Gigasporaceae</taxon>
        <taxon>Dentiscutata</taxon>
    </lineage>
</organism>
<protein>
    <submittedName>
        <fullName evidence="1">24705_t:CDS:1</fullName>
    </submittedName>
</protein>
<reference evidence="1" key="1">
    <citation type="submission" date="2021-06" db="EMBL/GenBank/DDBJ databases">
        <authorList>
            <person name="Kallberg Y."/>
            <person name="Tangrot J."/>
            <person name="Rosling A."/>
        </authorList>
    </citation>
    <scope>NUCLEOTIDE SEQUENCE</scope>
    <source>
        <strain evidence="1">MA453B</strain>
    </source>
</reference>
<dbReference type="EMBL" id="CAJVPY010036016">
    <property type="protein sequence ID" value="CAG8801576.1"/>
    <property type="molecule type" value="Genomic_DNA"/>
</dbReference>
<dbReference type="AlphaFoldDB" id="A0A9N9JX07"/>
<feature type="non-terminal residue" evidence="1">
    <location>
        <position position="1"/>
    </location>
</feature>
<keyword evidence="2" id="KW-1185">Reference proteome</keyword>
<feature type="non-terminal residue" evidence="1">
    <location>
        <position position="180"/>
    </location>
</feature>
<dbReference type="Proteomes" id="UP000789405">
    <property type="component" value="Unassembled WGS sequence"/>
</dbReference>
<evidence type="ECO:0000313" key="1">
    <source>
        <dbReference type="EMBL" id="CAG8801576.1"/>
    </source>
</evidence>
<comment type="caution">
    <text evidence="1">The sequence shown here is derived from an EMBL/GenBank/DDBJ whole genome shotgun (WGS) entry which is preliminary data.</text>
</comment>
<gene>
    <name evidence="1" type="ORF">DERYTH_LOCUS23481</name>
</gene>
<proteinExistence type="predicted"/>
<sequence length="180" mass="20809">PKTYENKDGLNIRVAIIVGSSDIPATRKLFGHGSAVMKCHRCPKRSRYSETFKKTHYGGMQDYEQWLSEQADPQLHREYAQEWLRCSYPNSNQQIELELMKIVLKNSLVNYHLSCQWTSGLLKKSLQFLALKKAAGNLAVTNEFDREELQYFISLRHDTSNKIYGTENISGRMLAPSYKK</sequence>
<dbReference type="OrthoDB" id="2304573at2759"/>